<dbReference type="InterPro" id="IPR050097">
    <property type="entry name" value="Ferredoxin-NADP_redctase_2"/>
</dbReference>
<dbReference type="EMBL" id="OU466859">
    <property type="protein sequence ID" value="CAH2051445.1"/>
    <property type="molecule type" value="Genomic_DNA"/>
</dbReference>
<dbReference type="GO" id="GO:0004791">
    <property type="term" value="F:thioredoxin-disulfide reductase (NADPH) activity"/>
    <property type="evidence" value="ECO:0007669"/>
    <property type="project" value="UniProtKB-UniRule"/>
</dbReference>
<dbReference type="GO" id="GO:0019430">
    <property type="term" value="P:removal of superoxide radicals"/>
    <property type="evidence" value="ECO:0007669"/>
    <property type="project" value="UniProtKB-UniRule"/>
</dbReference>
<dbReference type="EC" id="1.8.1.9" evidence="8"/>
<evidence type="ECO:0000313" key="11">
    <source>
        <dbReference type="EMBL" id="CAH2051445.1"/>
    </source>
</evidence>
<comment type="similarity">
    <text evidence="1 8">Belongs to the class-II pyridine nucleotide-disulfide oxidoreductase family.</text>
</comment>
<evidence type="ECO:0000256" key="3">
    <source>
        <dbReference type="ARBA" id="ARBA00022827"/>
    </source>
</evidence>
<evidence type="ECO:0000256" key="9">
    <source>
        <dbReference type="RuleBase" id="RU003881"/>
    </source>
</evidence>
<evidence type="ECO:0000256" key="2">
    <source>
        <dbReference type="ARBA" id="ARBA00022630"/>
    </source>
</evidence>
<comment type="catalytic activity">
    <reaction evidence="8">
        <text>[thioredoxin]-dithiol + NADP(+) = [thioredoxin]-disulfide + NADPH + H(+)</text>
        <dbReference type="Rhea" id="RHEA:20345"/>
        <dbReference type="Rhea" id="RHEA-COMP:10698"/>
        <dbReference type="Rhea" id="RHEA-COMP:10700"/>
        <dbReference type="ChEBI" id="CHEBI:15378"/>
        <dbReference type="ChEBI" id="CHEBI:29950"/>
        <dbReference type="ChEBI" id="CHEBI:50058"/>
        <dbReference type="ChEBI" id="CHEBI:57783"/>
        <dbReference type="ChEBI" id="CHEBI:58349"/>
        <dbReference type="EC" id="1.8.1.9"/>
    </reaction>
</comment>
<comment type="cofactor">
    <cofactor evidence="9">
        <name>FAD</name>
        <dbReference type="ChEBI" id="CHEBI:57692"/>
    </cofactor>
    <text evidence="9">Binds 1 FAD per subunit.</text>
</comment>
<evidence type="ECO:0000256" key="1">
    <source>
        <dbReference type="ARBA" id="ARBA00009333"/>
    </source>
</evidence>
<gene>
    <name evidence="11" type="ORF">TAV2_LOCUS9165</name>
</gene>
<keyword evidence="6" id="KW-1015">Disulfide bond</keyword>
<dbReference type="PRINTS" id="PR00469">
    <property type="entry name" value="PNDRDTASEII"/>
</dbReference>
<dbReference type="NCBIfam" id="TIGR01292">
    <property type="entry name" value="TRX_reduct"/>
    <property type="match status" value="1"/>
</dbReference>
<evidence type="ECO:0000259" key="10">
    <source>
        <dbReference type="Pfam" id="PF07992"/>
    </source>
</evidence>
<dbReference type="Pfam" id="PF07992">
    <property type="entry name" value="Pyr_redox_2"/>
    <property type="match status" value="1"/>
</dbReference>
<evidence type="ECO:0000313" key="12">
    <source>
        <dbReference type="Proteomes" id="UP000836841"/>
    </source>
</evidence>
<sequence length="408" mass="43665">MSHLKSILSRGGGFLLGSALSVASASNPSSLASAFSSSSSAVVMETHKTKVCIVGSGPAAHTAAIYAARAELKPLLFEGWMANDIAPGGQLTTTTDVENFPGFPDGILGLDIVEKFRKQSERFGTKIFTETVNKVDFSSKPFKLFTDSRTVLADAVIISTGAVAKRLSFTGSGEGAGGFWNRGISACAVCDGAAPIFRDKPLVVIGGGDSAMEEANFLTKYGSKVYIIHRRDTFRASKIMQQRAMSNPKIEVIWNSSVVEAYGDENGKGVLGGLKVKNVVTGNVSDLKVSGLFFAIGHEPATKFLDGQLELDGDGYVLTKPGTTKTSVVGVFAAGDVQDKKYRQAITAAGSEWFCVVPLFAVEAYAVSFSYSGVWRLWMQSITYRRLDLRRVRVIREVGLESGFCAKL</sequence>
<evidence type="ECO:0000256" key="7">
    <source>
        <dbReference type="ARBA" id="ARBA00023284"/>
    </source>
</evidence>
<name>A0AAU9RYX2_THLAR</name>
<evidence type="ECO:0000256" key="8">
    <source>
        <dbReference type="RuleBase" id="RU003880"/>
    </source>
</evidence>
<dbReference type="SUPFAM" id="SSF51905">
    <property type="entry name" value="FAD/NAD(P)-binding domain"/>
    <property type="match status" value="1"/>
</dbReference>
<keyword evidence="7 8" id="KW-0676">Redox-active center</keyword>
<comment type="subunit">
    <text evidence="8">Homodimer.</text>
</comment>
<keyword evidence="12" id="KW-1185">Reference proteome</keyword>
<dbReference type="PROSITE" id="PS00573">
    <property type="entry name" value="PYRIDINE_REDOX_2"/>
    <property type="match status" value="1"/>
</dbReference>
<keyword evidence="5 8" id="KW-0560">Oxidoreductase</keyword>
<organism evidence="11 12">
    <name type="scientific">Thlaspi arvense</name>
    <name type="common">Field penny-cress</name>
    <dbReference type="NCBI Taxonomy" id="13288"/>
    <lineage>
        <taxon>Eukaryota</taxon>
        <taxon>Viridiplantae</taxon>
        <taxon>Streptophyta</taxon>
        <taxon>Embryophyta</taxon>
        <taxon>Tracheophyta</taxon>
        <taxon>Spermatophyta</taxon>
        <taxon>Magnoliopsida</taxon>
        <taxon>eudicotyledons</taxon>
        <taxon>Gunneridae</taxon>
        <taxon>Pentapetalae</taxon>
        <taxon>rosids</taxon>
        <taxon>malvids</taxon>
        <taxon>Brassicales</taxon>
        <taxon>Brassicaceae</taxon>
        <taxon>Thlaspideae</taxon>
        <taxon>Thlaspi</taxon>
    </lineage>
</organism>
<dbReference type="InterPro" id="IPR036188">
    <property type="entry name" value="FAD/NAD-bd_sf"/>
</dbReference>
<dbReference type="InterPro" id="IPR023753">
    <property type="entry name" value="FAD/NAD-binding_dom"/>
</dbReference>
<dbReference type="AlphaFoldDB" id="A0AAU9RYX2"/>
<keyword evidence="3 8" id="KW-0274">FAD</keyword>
<dbReference type="Gene3D" id="3.50.50.60">
    <property type="entry name" value="FAD/NAD(P)-binding domain"/>
    <property type="match status" value="2"/>
</dbReference>
<reference evidence="11 12" key="1">
    <citation type="submission" date="2022-03" db="EMBL/GenBank/DDBJ databases">
        <authorList>
            <person name="Nunn A."/>
            <person name="Chopra R."/>
            <person name="Nunn A."/>
            <person name="Contreras Garrido A."/>
        </authorList>
    </citation>
    <scope>NUCLEOTIDE SEQUENCE [LARGE SCALE GENOMIC DNA]</scope>
</reference>
<dbReference type="PANTHER" id="PTHR48105">
    <property type="entry name" value="THIOREDOXIN REDUCTASE 1-RELATED-RELATED"/>
    <property type="match status" value="1"/>
</dbReference>
<keyword evidence="4 9" id="KW-0521">NADP</keyword>
<dbReference type="FunFam" id="3.50.50.60:FF:000064">
    <property type="entry name" value="Thioredoxin reductase"/>
    <property type="match status" value="1"/>
</dbReference>
<evidence type="ECO:0000256" key="4">
    <source>
        <dbReference type="ARBA" id="ARBA00022857"/>
    </source>
</evidence>
<dbReference type="PRINTS" id="PR00368">
    <property type="entry name" value="FADPNR"/>
</dbReference>
<feature type="domain" description="FAD/NAD(P)-binding" evidence="10">
    <location>
        <begin position="50"/>
        <end position="349"/>
    </location>
</feature>
<evidence type="ECO:0000256" key="5">
    <source>
        <dbReference type="ARBA" id="ARBA00023002"/>
    </source>
</evidence>
<dbReference type="InterPro" id="IPR005982">
    <property type="entry name" value="Thioredox_Rdtase"/>
</dbReference>
<accession>A0AAU9RYX2</accession>
<protein>
    <recommendedName>
        <fullName evidence="8">Thioredoxin reductase</fullName>
        <ecNumber evidence="8">1.8.1.9</ecNumber>
    </recommendedName>
</protein>
<dbReference type="InterPro" id="IPR008255">
    <property type="entry name" value="Pyr_nucl-diS_OxRdtase_2_AS"/>
</dbReference>
<keyword evidence="2 8" id="KW-0285">Flavoprotein</keyword>
<proteinExistence type="inferred from homology"/>
<dbReference type="GO" id="GO:0005737">
    <property type="term" value="C:cytoplasm"/>
    <property type="evidence" value="ECO:0007669"/>
    <property type="project" value="InterPro"/>
</dbReference>
<evidence type="ECO:0000256" key="6">
    <source>
        <dbReference type="ARBA" id="ARBA00023157"/>
    </source>
</evidence>
<dbReference type="Proteomes" id="UP000836841">
    <property type="component" value="Chromosome 3"/>
</dbReference>